<dbReference type="AlphaFoldDB" id="A0A9Q1KIY7"/>
<feature type="domain" description="RNase H type-1" evidence="1">
    <location>
        <begin position="56"/>
        <end position="152"/>
    </location>
</feature>
<protein>
    <recommendedName>
        <fullName evidence="1">RNase H type-1 domain-containing protein</fullName>
    </recommendedName>
</protein>
<reference evidence="2" key="1">
    <citation type="submission" date="2022-04" db="EMBL/GenBank/DDBJ databases">
        <title>Carnegiea gigantea Genome sequencing and assembly v2.</title>
        <authorList>
            <person name="Copetti D."/>
            <person name="Sanderson M.J."/>
            <person name="Burquez A."/>
            <person name="Wojciechowski M.F."/>
        </authorList>
    </citation>
    <scope>NUCLEOTIDE SEQUENCE</scope>
    <source>
        <strain evidence="2">SGP5-SGP5p</strain>
        <tissue evidence="2">Aerial part</tissue>
    </source>
</reference>
<keyword evidence="3" id="KW-1185">Reference proteome</keyword>
<evidence type="ECO:0000313" key="2">
    <source>
        <dbReference type="EMBL" id="KAJ8444440.1"/>
    </source>
</evidence>
<dbReference type="EMBL" id="JAKOGI010000098">
    <property type="protein sequence ID" value="KAJ8444440.1"/>
    <property type="molecule type" value="Genomic_DNA"/>
</dbReference>
<dbReference type="InterPro" id="IPR012337">
    <property type="entry name" value="RNaseH-like_sf"/>
</dbReference>
<comment type="caution">
    <text evidence="2">The sequence shown here is derived from an EMBL/GenBank/DDBJ whole genome shotgun (WGS) entry which is preliminary data.</text>
</comment>
<accession>A0A9Q1KIY7</accession>
<evidence type="ECO:0000313" key="3">
    <source>
        <dbReference type="Proteomes" id="UP001153076"/>
    </source>
</evidence>
<sequence length="181" mass="20713">MVEGALKYVFDYKCYLNKIYERHINHRKCKNKWEKPTEDFVKVNVDAALIYDGCVGLGVVCRNEEGKIVTMAVKRLKVNWKSKLADLRLGYTRLVLESDSLLLISSLDRSGDDITMEQLVTDDILHLSSFFENFRYLHVKRVGNCVAHFVAKLNPSTVDEHVWVDNFSQGVVALADSDLIN</sequence>
<dbReference type="GO" id="GO:0003676">
    <property type="term" value="F:nucleic acid binding"/>
    <property type="evidence" value="ECO:0007669"/>
    <property type="project" value="InterPro"/>
</dbReference>
<organism evidence="2 3">
    <name type="scientific">Carnegiea gigantea</name>
    <dbReference type="NCBI Taxonomy" id="171969"/>
    <lineage>
        <taxon>Eukaryota</taxon>
        <taxon>Viridiplantae</taxon>
        <taxon>Streptophyta</taxon>
        <taxon>Embryophyta</taxon>
        <taxon>Tracheophyta</taxon>
        <taxon>Spermatophyta</taxon>
        <taxon>Magnoliopsida</taxon>
        <taxon>eudicotyledons</taxon>
        <taxon>Gunneridae</taxon>
        <taxon>Pentapetalae</taxon>
        <taxon>Caryophyllales</taxon>
        <taxon>Cactineae</taxon>
        <taxon>Cactaceae</taxon>
        <taxon>Cactoideae</taxon>
        <taxon>Echinocereeae</taxon>
        <taxon>Carnegiea</taxon>
    </lineage>
</organism>
<dbReference type="SUPFAM" id="SSF53098">
    <property type="entry name" value="Ribonuclease H-like"/>
    <property type="match status" value="1"/>
</dbReference>
<dbReference type="OrthoDB" id="1906820at2759"/>
<evidence type="ECO:0000259" key="1">
    <source>
        <dbReference type="Pfam" id="PF13456"/>
    </source>
</evidence>
<dbReference type="PANTHER" id="PTHR47074">
    <property type="entry name" value="BNAC02G40300D PROTEIN"/>
    <property type="match status" value="1"/>
</dbReference>
<dbReference type="InterPro" id="IPR002156">
    <property type="entry name" value="RNaseH_domain"/>
</dbReference>
<proteinExistence type="predicted"/>
<dbReference type="Pfam" id="PF13456">
    <property type="entry name" value="RVT_3"/>
    <property type="match status" value="1"/>
</dbReference>
<dbReference type="GO" id="GO:0004523">
    <property type="term" value="F:RNA-DNA hybrid ribonuclease activity"/>
    <property type="evidence" value="ECO:0007669"/>
    <property type="project" value="InterPro"/>
</dbReference>
<dbReference type="PANTHER" id="PTHR47074:SF21">
    <property type="entry name" value="RNASE H TYPE-1 DOMAIN-CONTAINING PROTEIN"/>
    <property type="match status" value="1"/>
</dbReference>
<dbReference type="Proteomes" id="UP001153076">
    <property type="component" value="Unassembled WGS sequence"/>
</dbReference>
<dbReference type="InterPro" id="IPR052929">
    <property type="entry name" value="RNase_H-like_EbsB-rel"/>
</dbReference>
<name>A0A9Q1KIY7_9CARY</name>
<gene>
    <name evidence="2" type="ORF">Cgig2_005962</name>
</gene>